<protein>
    <submittedName>
        <fullName evidence="1">Uncharacterized protein</fullName>
    </submittedName>
</protein>
<dbReference type="EMBL" id="CM004402">
    <property type="protein sequence ID" value="KAG8635993.1"/>
    <property type="molecule type" value="Genomic_DNA"/>
</dbReference>
<comment type="caution">
    <text evidence="1">The sequence shown here is derived from an EMBL/GenBank/DDBJ whole genome shotgun (WGS) entry which is preliminary data.</text>
</comment>
<reference evidence="2" key="1">
    <citation type="journal article" date="2016" name="Nat. Biotechnol.">
        <title>Sequencing wild and cultivated cassava and related species reveals extensive interspecific hybridization and genetic diversity.</title>
        <authorList>
            <person name="Bredeson J.V."/>
            <person name="Lyons J.B."/>
            <person name="Prochnik S.E."/>
            <person name="Wu G.A."/>
            <person name="Ha C.M."/>
            <person name="Edsinger-Gonzales E."/>
            <person name="Grimwood J."/>
            <person name="Schmutz J."/>
            <person name="Rabbi I.Y."/>
            <person name="Egesi C."/>
            <person name="Nauluvula P."/>
            <person name="Lebot V."/>
            <person name="Ndunguru J."/>
            <person name="Mkamilo G."/>
            <person name="Bart R.S."/>
            <person name="Setter T.L."/>
            <person name="Gleadow R.M."/>
            <person name="Kulakow P."/>
            <person name="Ferguson M.E."/>
            <person name="Rounsley S."/>
            <person name="Rokhsar D.S."/>
        </authorList>
    </citation>
    <scope>NUCLEOTIDE SEQUENCE [LARGE SCALE GENOMIC DNA]</scope>
    <source>
        <strain evidence="2">cv. AM560-2</strain>
    </source>
</reference>
<keyword evidence="2" id="KW-1185">Reference proteome</keyword>
<proteinExistence type="predicted"/>
<organism evidence="1 2">
    <name type="scientific">Manihot esculenta</name>
    <name type="common">Cassava</name>
    <name type="synonym">Jatropha manihot</name>
    <dbReference type="NCBI Taxonomy" id="3983"/>
    <lineage>
        <taxon>Eukaryota</taxon>
        <taxon>Viridiplantae</taxon>
        <taxon>Streptophyta</taxon>
        <taxon>Embryophyta</taxon>
        <taxon>Tracheophyta</taxon>
        <taxon>Spermatophyta</taxon>
        <taxon>Magnoliopsida</taxon>
        <taxon>eudicotyledons</taxon>
        <taxon>Gunneridae</taxon>
        <taxon>Pentapetalae</taxon>
        <taxon>rosids</taxon>
        <taxon>fabids</taxon>
        <taxon>Malpighiales</taxon>
        <taxon>Euphorbiaceae</taxon>
        <taxon>Crotonoideae</taxon>
        <taxon>Manihoteae</taxon>
        <taxon>Manihot</taxon>
    </lineage>
</organism>
<dbReference type="Proteomes" id="UP000091857">
    <property type="component" value="Chromosome 16"/>
</dbReference>
<accession>A0ACB7G8D2</accession>
<evidence type="ECO:0000313" key="1">
    <source>
        <dbReference type="EMBL" id="KAG8635993.1"/>
    </source>
</evidence>
<name>A0ACB7G8D2_MANES</name>
<gene>
    <name evidence="1" type="ORF">MANES_16G088150v8</name>
</gene>
<evidence type="ECO:0000313" key="2">
    <source>
        <dbReference type="Proteomes" id="UP000091857"/>
    </source>
</evidence>
<sequence>MNFFFGREGTRKLASTTKKKREKTTSLANEDIVHLDSYSCADSILSSRNKHEAAKLCKCSKNFGRKKKKKDKSFTNSSKKKNAELYEFCPKEASTTHYN</sequence>